<protein>
    <submittedName>
        <fullName evidence="1">2-succinyl-6-hydroxy-2, 4-cyclohexadiene-1-carboxylate synthase</fullName>
        <ecNumber evidence="1">4.2.99.20</ecNumber>
    </submittedName>
</protein>
<dbReference type="EC" id="4.2.99.20" evidence="1"/>
<name>A0A1S8LH75_9CLOT</name>
<dbReference type="KEGG" id="crw:CROST_043770"/>
<dbReference type="GO" id="GO:0070205">
    <property type="term" value="F:2-succinyl-6-hydroxy-2,4-cyclohexadiene-1-carboxylate synthase activity"/>
    <property type="evidence" value="ECO:0007669"/>
    <property type="project" value="UniProtKB-EC"/>
</dbReference>
<dbReference type="Gene3D" id="3.40.50.1820">
    <property type="entry name" value="alpha/beta hydrolase"/>
    <property type="match status" value="1"/>
</dbReference>
<dbReference type="RefSeq" id="WP_077832871.1">
    <property type="nucleotide sequence ID" value="NZ_CP096983.1"/>
</dbReference>
<evidence type="ECO:0000313" key="1">
    <source>
        <dbReference type="EMBL" id="URZ13611.1"/>
    </source>
</evidence>
<dbReference type="Proteomes" id="UP000190951">
    <property type="component" value="Chromosome"/>
</dbReference>
<dbReference type="SUPFAM" id="SSF53474">
    <property type="entry name" value="alpha/beta-Hydrolases"/>
    <property type="match status" value="1"/>
</dbReference>
<dbReference type="InterPro" id="IPR022742">
    <property type="entry name" value="Hydrolase_4"/>
</dbReference>
<dbReference type="AlphaFoldDB" id="A0A1S8LH75"/>
<keyword evidence="2" id="KW-1185">Reference proteome</keyword>
<keyword evidence="1" id="KW-0456">Lyase</keyword>
<reference evidence="1 2" key="1">
    <citation type="submission" date="2022-04" db="EMBL/GenBank/DDBJ databases">
        <title>Genome sequence of C. roseum typestrain.</title>
        <authorList>
            <person name="Poehlein A."/>
            <person name="Schoch T."/>
            <person name="Duerre P."/>
            <person name="Daniel R."/>
        </authorList>
    </citation>
    <scope>NUCLEOTIDE SEQUENCE [LARGE SCALE GENOMIC DNA]</scope>
    <source>
        <strain evidence="1 2">DSM 7320</strain>
    </source>
</reference>
<dbReference type="InterPro" id="IPR050266">
    <property type="entry name" value="AB_hydrolase_sf"/>
</dbReference>
<dbReference type="InterPro" id="IPR029058">
    <property type="entry name" value="AB_hydrolase_fold"/>
</dbReference>
<organism evidence="1 2">
    <name type="scientific">Clostridium felsineum</name>
    <dbReference type="NCBI Taxonomy" id="36839"/>
    <lineage>
        <taxon>Bacteria</taxon>
        <taxon>Bacillati</taxon>
        <taxon>Bacillota</taxon>
        <taxon>Clostridia</taxon>
        <taxon>Eubacteriales</taxon>
        <taxon>Clostridiaceae</taxon>
        <taxon>Clostridium</taxon>
    </lineage>
</organism>
<dbReference type="GO" id="GO:0016020">
    <property type="term" value="C:membrane"/>
    <property type="evidence" value="ECO:0007669"/>
    <property type="project" value="TreeGrafter"/>
</dbReference>
<dbReference type="STRING" id="84029.CROST_07680"/>
<proteinExistence type="predicted"/>
<evidence type="ECO:0000313" key="2">
    <source>
        <dbReference type="Proteomes" id="UP000190951"/>
    </source>
</evidence>
<dbReference type="PANTHER" id="PTHR43798:SF33">
    <property type="entry name" value="HYDROLASE, PUTATIVE (AFU_ORTHOLOGUE AFUA_2G14860)-RELATED"/>
    <property type="match status" value="1"/>
</dbReference>
<accession>A0A1S8LH75</accession>
<dbReference type="Pfam" id="PF12146">
    <property type="entry name" value="Hydrolase_4"/>
    <property type="match status" value="1"/>
</dbReference>
<gene>
    <name evidence="1" type="primary">menH_5</name>
    <name evidence="1" type="ORF">CROST_043770</name>
</gene>
<dbReference type="PANTHER" id="PTHR43798">
    <property type="entry name" value="MONOACYLGLYCEROL LIPASE"/>
    <property type="match status" value="1"/>
</dbReference>
<sequence length="253" mass="28292">MQKIVNIKRAGLNLVGTLEYPFLEENKKYPLVIIMHGFISNRNRKLQLALAEKLLENNIVSLRFDFNGHGDSDGLFEDMTVPNELEDAGEVLRYVKKLDFVKNISLLGHSQGGVVAGMTAGYYPDDITCLVQMAPAATLKDDALKGTIMGTIYDPKHIPEYITITSNNKPLRSQYFSTAQHLPIYEVSSQYKGPVCLIHGTSDKVVDPFASKRYYGSYANSALHLLEKQDHGFEYNLDEAVDLAVNFIISKVN</sequence>
<dbReference type="EMBL" id="CP096983">
    <property type="protein sequence ID" value="URZ13611.1"/>
    <property type="molecule type" value="Genomic_DNA"/>
</dbReference>